<organism evidence="2 3">
    <name type="scientific">Shewanella psychrophila</name>
    <dbReference type="NCBI Taxonomy" id="225848"/>
    <lineage>
        <taxon>Bacteria</taxon>
        <taxon>Pseudomonadati</taxon>
        <taxon>Pseudomonadota</taxon>
        <taxon>Gammaproteobacteria</taxon>
        <taxon>Alteromonadales</taxon>
        <taxon>Shewanellaceae</taxon>
        <taxon>Shewanella</taxon>
    </lineage>
</organism>
<dbReference type="KEGG" id="spsw:Sps_05235"/>
<name>A0A1S6HXZ5_9GAMM</name>
<feature type="transmembrane region" description="Helical" evidence="1">
    <location>
        <begin position="212"/>
        <end position="231"/>
    </location>
</feature>
<feature type="transmembrane region" description="Helical" evidence="1">
    <location>
        <begin position="78"/>
        <end position="98"/>
    </location>
</feature>
<evidence type="ECO:0000313" key="3">
    <source>
        <dbReference type="Proteomes" id="UP000189545"/>
    </source>
</evidence>
<reference evidence="2 3" key="1">
    <citation type="submission" date="2016-03" db="EMBL/GenBank/DDBJ databases">
        <title>Complete genome sequence of Shewanella psychrophila WP2, a deep sea bacterium isolated from west Pacific sediment.</title>
        <authorList>
            <person name="Xu G."/>
            <person name="Jian H."/>
        </authorList>
    </citation>
    <scope>NUCLEOTIDE SEQUENCE [LARGE SCALE GENOMIC DNA]</scope>
    <source>
        <strain evidence="2 3">WP2</strain>
    </source>
</reference>
<accession>A0A1S6HXZ5</accession>
<keyword evidence="1" id="KW-1133">Transmembrane helix</keyword>
<protein>
    <submittedName>
        <fullName evidence="2">Putative metal-binding integral membrane protein</fullName>
    </submittedName>
</protein>
<feature type="transmembrane region" description="Helical" evidence="1">
    <location>
        <begin position="171"/>
        <end position="200"/>
    </location>
</feature>
<gene>
    <name evidence="2" type="ORF">Sps_05235</name>
</gene>
<keyword evidence="3" id="KW-1185">Reference proteome</keyword>
<feature type="transmembrane region" description="Helical" evidence="1">
    <location>
        <begin position="118"/>
        <end position="135"/>
    </location>
</feature>
<sequence>MLGIFILIGMSWYYMAVLMSMNMQPVAYWSSLDILMLFIMWLIMMAGMMLPSALPVILLVEQINANRRSRQARYSSTLYFIGGYLLAWTLYSLVITGIQYWLHTLSILTPMMHSGQNWFTSLLLFLAGAYQWLPIKQSCLRHCRSPLSLITTHWREGNLNAIKMGFSHGQYCLGCCWALMALLFVLGVMDLFWISMLTLVVLIEKLAPKGDIFGKLLGLVLIAISLIMLLANS</sequence>
<dbReference type="Pfam" id="PF09948">
    <property type="entry name" value="PpoB2"/>
    <property type="match status" value="1"/>
</dbReference>
<feature type="transmembrane region" description="Helical" evidence="1">
    <location>
        <begin position="12"/>
        <end position="29"/>
    </location>
</feature>
<keyword evidence="1" id="KW-0472">Membrane</keyword>
<dbReference type="AlphaFoldDB" id="A0A1S6HXZ5"/>
<evidence type="ECO:0000256" key="1">
    <source>
        <dbReference type="SAM" id="Phobius"/>
    </source>
</evidence>
<dbReference type="EMBL" id="CP014782">
    <property type="protein sequence ID" value="AQS40304.1"/>
    <property type="molecule type" value="Genomic_DNA"/>
</dbReference>
<proteinExistence type="predicted"/>
<dbReference type="InterPro" id="IPR018688">
    <property type="entry name" value="PpoB2-like"/>
</dbReference>
<dbReference type="Proteomes" id="UP000189545">
    <property type="component" value="Chromosome"/>
</dbReference>
<evidence type="ECO:0000313" key="2">
    <source>
        <dbReference type="EMBL" id="AQS40304.1"/>
    </source>
</evidence>
<keyword evidence="1" id="KW-0812">Transmembrane</keyword>
<feature type="transmembrane region" description="Helical" evidence="1">
    <location>
        <begin position="35"/>
        <end position="58"/>
    </location>
</feature>